<name>A0A395JF51_9GAMM</name>
<organism evidence="2 3">
    <name type="scientific">Arenicella xantha</name>
    <dbReference type="NCBI Taxonomy" id="644221"/>
    <lineage>
        <taxon>Bacteria</taxon>
        <taxon>Pseudomonadati</taxon>
        <taxon>Pseudomonadota</taxon>
        <taxon>Gammaproteobacteria</taxon>
        <taxon>Arenicellales</taxon>
        <taxon>Arenicellaceae</taxon>
        <taxon>Arenicella</taxon>
    </lineage>
</organism>
<keyword evidence="3" id="KW-1185">Reference proteome</keyword>
<dbReference type="EMBL" id="QNRT01000008">
    <property type="protein sequence ID" value="RBP48355.1"/>
    <property type="molecule type" value="Genomic_DNA"/>
</dbReference>
<dbReference type="OrthoDB" id="7114551at2"/>
<dbReference type="InParanoid" id="A0A395JF51"/>
<feature type="transmembrane region" description="Helical" evidence="1">
    <location>
        <begin position="300"/>
        <end position="326"/>
    </location>
</feature>
<evidence type="ECO:0008006" key="4">
    <source>
        <dbReference type="Google" id="ProtNLM"/>
    </source>
</evidence>
<gene>
    <name evidence="2" type="ORF">DFR28_10884</name>
</gene>
<evidence type="ECO:0000313" key="3">
    <source>
        <dbReference type="Proteomes" id="UP000253083"/>
    </source>
</evidence>
<feature type="transmembrane region" description="Helical" evidence="1">
    <location>
        <begin position="269"/>
        <end position="288"/>
    </location>
</feature>
<dbReference type="AlphaFoldDB" id="A0A395JF51"/>
<dbReference type="Proteomes" id="UP000253083">
    <property type="component" value="Unassembled WGS sequence"/>
</dbReference>
<keyword evidence="1" id="KW-0812">Transmembrane</keyword>
<feature type="transmembrane region" description="Helical" evidence="1">
    <location>
        <begin position="338"/>
        <end position="355"/>
    </location>
</feature>
<reference evidence="2 3" key="1">
    <citation type="submission" date="2018-06" db="EMBL/GenBank/DDBJ databases">
        <title>Genomic Encyclopedia of Type Strains, Phase IV (KMG-IV): sequencing the most valuable type-strain genomes for metagenomic binning, comparative biology and taxonomic classification.</title>
        <authorList>
            <person name="Goeker M."/>
        </authorList>
    </citation>
    <scope>NUCLEOTIDE SEQUENCE [LARGE SCALE GENOMIC DNA]</scope>
    <source>
        <strain evidence="2 3">DSM 24032</strain>
    </source>
</reference>
<dbReference type="RefSeq" id="WP_113955829.1">
    <property type="nucleotide sequence ID" value="NZ_QNRT01000008.1"/>
</dbReference>
<feature type="transmembrane region" description="Helical" evidence="1">
    <location>
        <begin position="105"/>
        <end position="127"/>
    </location>
</feature>
<keyword evidence="1" id="KW-0472">Membrane</keyword>
<evidence type="ECO:0000313" key="2">
    <source>
        <dbReference type="EMBL" id="RBP48355.1"/>
    </source>
</evidence>
<proteinExistence type="predicted"/>
<protein>
    <recommendedName>
        <fullName evidence="4">Gpi18-like mannosyltransferase</fullName>
    </recommendedName>
</protein>
<feature type="transmembrane region" description="Helical" evidence="1">
    <location>
        <begin position="400"/>
        <end position="418"/>
    </location>
</feature>
<accession>A0A395JF51</accession>
<keyword evidence="1" id="KW-1133">Transmembrane helix</keyword>
<feature type="transmembrane region" description="Helical" evidence="1">
    <location>
        <begin position="57"/>
        <end position="76"/>
    </location>
</feature>
<feature type="transmembrane region" description="Helical" evidence="1">
    <location>
        <begin position="139"/>
        <end position="160"/>
    </location>
</feature>
<sequence>MTRPLNNRQFFILALGVAVLLRLLLMPFFAHVDLFSEYRRVYYVLEQGLYFDNAHRSVIFFIELFFAWLSQAFITIDQAIFSLPDPTRSVASLSDYSFFLNDPHIFRYLLLFKLPYLIFDIATAAVIWRFIDDPIHKRIALLIWLFNPVTLFATYIFGRFEVISLFFLAASALQLKQHRLLAATILFAISLHCREINLLFAPFFLLALIDFKDPALRNALVVSIAASIIGLLFLCPSWLFPKLGGDLSLFVDTTADHGNDAFNKLLSLGYYWFYPVIIGLASLAIYAWESGHRSHAERYVSCCAVALFIYFGFNVHSIHYAAWLTIFPILSIQYGKKVVLPFIVFSAAWVVLWLLKTDNGVFTLFLAAPLSSDFIGRGFFPAWYNLHIAPTGVDLHQAIQIMRALFFVVMGFFTYRVLRANHKLEQ</sequence>
<comment type="caution">
    <text evidence="2">The sequence shown here is derived from an EMBL/GenBank/DDBJ whole genome shotgun (WGS) entry which is preliminary data.</text>
</comment>
<evidence type="ECO:0000256" key="1">
    <source>
        <dbReference type="SAM" id="Phobius"/>
    </source>
</evidence>
<feature type="transmembrane region" description="Helical" evidence="1">
    <location>
        <begin position="180"/>
        <end position="208"/>
    </location>
</feature>
<feature type="transmembrane region" description="Helical" evidence="1">
    <location>
        <begin position="362"/>
        <end position="380"/>
    </location>
</feature>
<feature type="transmembrane region" description="Helical" evidence="1">
    <location>
        <begin position="12"/>
        <end position="36"/>
    </location>
</feature>
<feature type="transmembrane region" description="Helical" evidence="1">
    <location>
        <begin position="220"/>
        <end position="240"/>
    </location>
</feature>